<dbReference type="OrthoDB" id="6079987at2"/>
<protein>
    <recommendedName>
        <fullName evidence="4">DUF2946 domain-containing protein</fullName>
    </recommendedName>
</protein>
<name>L0WBP3_9GAMM</name>
<dbReference type="STRING" id="1177179.A11A3_09345"/>
<sequence>MKAWVFTLLTIIGLHVLVLDTLHHGHDQGVSVTQSEAAGELAQADVLDQGSDHCCQCHGFLAIAATPASQLPAPVAPQVAARPPMPDSPADNPYRPPILIALS</sequence>
<keyword evidence="3" id="KW-1185">Reference proteome</keyword>
<dbReference type="EMBL" id="AMRJ01000012">
    <property type="protein sequence ID" value="EKF74394.1"/>
    <property type="molecule type" value="Genomic_DNA"/>
</dbReference>
<evidence type="ECO:0000313" key="2">
    <source>
        <dbReference type="EMBL" id="EKF74394.1"/>
    </source>
</evidence>
<evidence type="ECO:0008006" key="4">
    <source>
        <dbReference type="Google" id="ProtNLM"/>
    </source>
</evidence>
<dbReference type="AlphaFoldDB" id="L0WBP3"/>
<feature type="region of interest" description="Disordered" evidence="1">
    <location>
        <begin position="76"/>
        <end position="103"/>
    </location>
</feature>
<organism evidence="2 3">
    <name type="scientific">Alcanivorax hongdengensis A-11-3</name>
    <dbReference type="NCBI Taxonomy" id="1177179"/>
    <lineage>
        <taxon>Bacteria</taxon>
        <taxon>Pseudomonadati</taxon>
        <taxon>Pseudomonadota</taxon>
        <taxon>Gammaproteobacteria</taxon>
        <taxon>Oceanospirillales</taxon>
        <taxon>Alcanivoracaceae</taxon>
        <taxon>Alcanivorax</taxon>
    </lineage>
</organism>
<evidence type="ECO:0000256" key="1">
    <source>
        <dbReference type="SAM" id="MobiDB-lite"/>
    </source>
</evidence>
<accession>L0WBP3</accession>
<dbReference type="RefSeq" id="WP_008929047.1">
    <property type="nucleotide sequence ID" value="NZ_AMRJ01000012.1"/>
</dbReference>
<gene>
    <name evidence="2" type="ORF">A11A3_09345</name>
</gene>
<proteinExistence type="predicted"/>
<comment type="caution">
    <text evidence="2">The sequence shown here is derived from an EMBL/GenBank/DDBJ whole genome shotgun (WGS) entry which is preliminary data.</text>
</comment>
<evidence type="ECO:0000313" key="3">
    <source>
        <dbReference type="Proteomes" id="UP000010164"/>
    </source>
</evidence>
<reference evidence="2 3" key="1">
    <citation type="journal article" date="2012" name="J. Bacteriol.">
        <title>Genome Sequence of the Alkane-Degrading Bacterium Alcanivorax hongdengensis Type Strain A-11-3.</title>
        <authorList>
            <person name="Lai Q."/>
            <person name="Shao Z."/>
        </authorList>
    </citation>
    <scope>NUCLEOTIDE SEQUENCE [LARGE SCALE GENOMIC DNA]</scope>
    <source>
        <strain evidence="2 3">A-11-3</strain>
    </source>
</reference>
<dbReference type="PATRIC" id="fig|1177179.3.peg.1868"/>
<dbReference type="Proteomes" id="UP000010164">
    <property type="component" value="Unassembled WGS sequence"/>
</dbReference>